<name>A0AAT9JA88_9VIRU</name>
<keyword evidence="1" id="KW-0812">Transmembrane</keyword>
<proteinExistence type="predicted"/>
<sequence length="85" mass="10336">MSEYPQTRKQKISYWWFCNNALILMIITSVLMVYDVFPVLTSIFTLDFIFNPNHIVHNVWHWYITIPLGIAWMFFFMRWLGPSPF</sequence>
<accession>A0AAT9JA88</accession>
<reference evidence="2" key="2">
    <citation type="submission" date="2024-03" db="EMBL/GenBank/DDBJ databases">
        <authorList>
            <person name="Ni Y."/>
            <person name="Xu T."/>
            <person name="Yan S."/>
            <person name="Chen L."/>
            <person name="Wang Y."/>
        </authorList>
    </citation>
    <scope>NUCLEOTIDE SEQUENCE</scope>
    <source>
        <strain evidence="2">NTM1</strain>
    </source>
</reference>
<dbReference type="EMBL" id="BK067788">
    <property type="protein sequence ID" value="DBA52012.1"/>
    <property type="molecule type" value="Genomic_DNA"/>
</dbReference>
<protein>
    <submittedName>
        <fullName evidence="2">ORF54</fullName>
    </submittedName>
</protein>
<evidence type="ECO:0000256" key="1">
    <source>
        <dbReference type="SAM" id="Phobius"/>
    </source>
</evidence>
<evidence type="ECO:0000313" key="2">
    <source>
        <dbReference type="EMBL" id="DBA52012.1"/>
    </source>
</evidence>
<organism evidence="2">
    <name type="scientific">Nitrosopumilaceae spindle-shaped virus</name>
    <dbReference type="NCBI Taxonomy" id="3065433"/>
    <lineage>
        <taxon>Viruses</taxon>
    </lineage>
</organism>
<reference evidence="2" key="1">
    <citation type="journal article" date="2024" name="Environ. Microbiol. Rep.">
        <title>Hiding in plain sight: The discovery of complete genomes of 11 hypothetical spindle-shaped viruses that putatively infect mesophilic ammonia-oxidizing archaea.</title>
        <authorList>
            <person name="Ni Y."/>
            <person name="Xu T."/>
            <person name="Yan S."/>
            <person name="Chen L."/>
            <person name="Wang Y."/>
        </authorList>
    </citation>
    <scope>NUCLEOTIDE SEQUENCE</scope>
    <source>
        <strain evidence="2">NTM1</strain>
    </source>
</reference>
<keyword evidence="1" id="KW-0472">Membrane</keyword>
<feature type="transmembrane region" description="Helical" evidence="1">
    <location>
        <begin position="60"/>
        <end position="80"/>
    </location>
</feature>
<feature type="transmembrane region" description="Helical" evidence="1">
    <location>
        <begin position="12"/>
        <end position="34"/>
    </location>
</feature>
<keyword evidence="1" id="KW-1133">Transmembrane helix</keyword>